<proteinExistence type="predicted"/>
<accession>A0ABX9XCC5</accession>
<reference evidence="1 2" key="1">
    <citation type="submission" date="2018-11" db="EMBL/GenBank/DDBJ databases">
        <authorList>
            <person name="Jang G.I."/>
            <person name="Hwang C.Y."/>
        </authorList>
    </citation>
    <scope>NUCLEOTIDE SEQUENCE [LARGE SCALE GENOMIC DNA]</scope>
    <source>
        <strain evidence="1 2">SSM26</strain>
    </source>
</reference>
<dbReference type="EMBL" id="RKKU01000057">
    <property type="protein sequence ID" value="ROZ80154.1"/>
    <property type="molecule type" value="Genomic_DNA"/>
</dbReference>
<dbReference type="SUPFAM" id="SSF56349">
    <property type="entry name" value="DNA breaking-rejoining enzymes"/>
    <property type="match status" value="1"/>
</dbReference>
<dbReference type="InterPro" id="IPR011010">
    <property type="entry name" value="DNA_brk_join_enz"/>
</dbReference>
<gene>
    <name evidence="1" type="ORF">EF096_20110</name>
</gene>
<name>A0ABX9XCC5_9PSED</name>
<protein>
    <submittedName>
        <fullName evidence="1">Site-specific integrase</fullName>
    </submittedName>
</protein>
<sequence length="656" mass="72750">MCCTGHRPVDDPFAELSQFDLERGLLLICDKVVDETRAWRVVALSDLAMAQMNVYLKYLQHLSECLQSRDSSRELGLRISRLSGSKADMPLFFYLNENRPDSYIPISSAALSSEWSAFWRLPINFLRHVMATQLLRTSGRPDLVQLQLGHTDGVDYPLGSRSTVSVLLAAGVIRKHLDSYMRESGWRVMDAPSLELQKAFSPSFGKSAVTTEPLFGHRKREEKRKRDHAKSKALVKMLVSDHLARFQRIDADGAHRLVEELVATAQQNKCSINRCLRLLYRYLARRKGGKDLIKHVLRVRQIEVEPSPFTEASLKEYRELAFLRAAFTSYLDNKGRDGGEVSTSARLAEIVCSAALFGGIAAEARLLSLASAILLHTHQLSTELSVEIPLGEGAVFRWHPDPVSSALIEGLFKKEGCEAKLSEQKLQPSIAALLASIGCGAGSLALLAKLSQVALLFEMPGYIASCLRGETAAVSVPLNAWVRATGNHAIATPTTHISNADTFKPDQDWAPDLRHCRKGAKLDLSEARSFVLLIRKLISQAASLPTKGNMKVSTRRKKHFAEILKSTFDREADWSVFPLLIVGWAVHLCEQGTRTKKSLAYSTIDKYLMLVVRHLTPAACGMDVLGLDEAGFEELYLKVVETAEVNRPGFRGGCLV</sequence>
<comment type="caution">
    <text evidence="1">The sequence shown here is derived from an EMBL/GenBank/DDBJ whole genome shotgun (WGS) entry which is preliminary data.</text>
</comment>
<evidence type="ECO:0000313" key="2">
    <source>
        <dbReference type="Proteomes" id="UP000275199"/>
    </source>
</evidence>
<dbReference type="Proteomes" id="UP000275199">
    <property type="component" value="Unassembled WGS sequence"/>
</dbReference>
<evidence type="ECO:0000313" key="1">
    <source>
        <dbReference type="EMBL" id="ROZ80154.1"/>
    </source>
</evidence>
<keyword evidence="2" id="KW-1185">Reference proteome</keyword>
<organism evidence="1 2">
    <name type="scientific">Pseudomonas neustonica</name>
    <dbReference type="NCBI Taxonomy" id="2487346"/>
    <lineage>
        <taxon>Bacteria</taxon>
        <taxon>Pseudomonadati</taxon>
        <taxon>Pseudomonadota</taxon>
        <taxon>Gammaproteobacteria</taxon>
        <taxon>Pseudomonadales</taxon>
        <taxon>Pseudomonadaceae</taxon>
        <taxon>Pseudomonas</taxon>
    </lineage>
</organism>